<reference evidence="1" key="1">
    <citation type="submission" date="2021-10" db="EMBL/GenBank/DDBJ databases">
        <title>Melipona bicolor Genome sequencing and assembly.</title>
        <authorList>
            <person name="Araujo N.S."/>
            <person name="Arias M.C."/>
        </authorList>
    </citation>
    <scope>NUCLEOTIDE SEQUENCE</scope>
    <source>
        <strain evidence="1">USP_2M_L1-L4_2017</strain>
        <tissue evidence="1">Whole body</tissue>
    </source>
</reference>
<evidence type="ECO:0000313" key="2">
    <source>
        <dbReference type="Proteomes" id="UP001177670"/>
    </source>
</evidence>
<comment type="caution">
    <text evidence="1">The sequence shown here is derived from an EMBL/GenBank/DDBJ whole genome shotgun (WGS) entry which is preliminary data.</text>
</comment>
<gene>
    <name evidence="1" type="ORF">K0M31_013555</name>
</gene>
<protein>
    <submittedName>
        <fullName evidence="1">Uncharacterized protein</fullName>
    </submittedName>
</protein>
<dbReference type="EMBL" id="JAHYIQ010000038">
    <property type="protein sequence ID" value="KAK1119048.1"/>
    <property type="molecule type" value="Genomic_DNA"/>
</dbReference>
<sequence>MDSFNEIREAVVYIENIEKRPTELSSLYCRIASDSTTQREPSCSPFFSEALEKPAPSSLFPEPPSDDGWRIMDERWRSEAPRGRWMGSIPIGERSNRR</sequence>
<dbReference type="AlphaFoldDB" id="A0AA40FI89"/>
<evidence type="ECO:0000313" key="1">
    <source>
        <dbReference type="EMBL" id="KAK1119048.1"/>
    </source>
</evidence>
<keyword evidence="2" id="KW-1185">Reference proteome</keyword>
<organism evidence="1 2">
    <name type="scientific">Melipona bicolor</name>
    <dbReference type="NCBI Taxonomy" id="60889"/>
    <lineage>
        <taxon>Eukaryota</taxon>
        <taxon>Metazoa</taxon>
        <taxon>Ecdysozoa</taxon>
        <taxon>Arthropoda</taxon>
        <taxon>Hexapoda</taxon>
        <taxon>Insecta</taxon>
        <taxon>Pterygota</taxon>
        <taxon>Neoptera</taxon>
        <taxon>Endopterygota</taxon>
        <taxon>Hymenoptera</taxon>
        <taxon>Apocrita</taxon>
        <taxon>Aculeata</taxon>
        <taxon>Apoidea</taxon>
        <taxon>Anthophila</taxon>
        <taxon>Apidae</taxon>
        <taxon>Melipona</taxon>
    </lineage>
</organism>
<accession>A0AA40FI89</accession>
<dbReference type="Proteomes" id="UP001177670">
    <property type="component" value="Unassembled WGS sequence"/>
</dbReference>
<proteinExistence type="predicted"/>
<name>A0AA40FI89_9HYME</name>